<keyword evidence="3" id="KW-1185">Reference proteome</keyword>
<evidence type="ECO:0000313" key="2">
    <source>
        <dbReference type="EMBL" id="SPO35195.1"/>
    </source>
</evidence>
<evidence type="ECO:0000313" key="3">
    <source>
        <dbReference type="Proteomes" id="UP000323386"/>
    </source>
</evidence>
<name>A0A5C3EU48_9BASI</name>
<dbReference type="Proteomes" id="UP000323386">
    <property type="component" value="Unassembled WGS sequence"/>
</dbReference>
<dbReference type="AlphaFoldDB" id="A0A5C3EU48"/>
<organism evidence="2 3">
    <name type="scientific">Pseudozyma flocculosa</name>
    <dbReference type="NCBI Taxonomy" id="84751"/>
    <lineage>
        <taxon>Eukaryota</taxon>
        <taxon>Fungi</taxon>
        <taxon>Dikarya</taxon>
        <taxon>Basidiomycota</taxon>
        <taxon>Ustilaginomycotina</taxon>
        <taxon>Ustilaginomycetes</taxon>
        <taxon>Ustilaginales</taxon>
        <taxon>Ustilaginaceae</taxon>
        <taxon>Pseudozyma</taxon>
    </lineage>
</organism>
<reference evidence="2 3" key="1">
    <citation type="submission" date="2018-03" db="EMBL/GenBank/DDBJ databases">
        <authorList>
            <person name="Guldener U."/>
        </authorList>
    </citation>
    <scope>NUCLEOTIDE SEQUENCE [LARGE SCALE GENOMIC DNA]</scope>
    <source>
        <strain evidence="2 3">DAOM196992</strain>
    </source>
</reference>
<protein>
    <submittedName>
        <fullName evidence="2">Uncharacterized protein</fullName>
    </submittedName>
</protein>
<feature type="region of interest" description="Disordered" evidence="1">
    <location>
        <begin position="60"/>
        <end position="108"/>
    </location>
</feature>
<proteinExistence type="predicted"/>
<gene>
    <name evidence="2" type="ORF">PSFLO_00666</name>
</gene>
<feature type="compositionally biased region" description="Polar residues" evidence="1">
    <location>
        <begin position="96"/>
        <end position="108"/>
    </location>
</feature>
<sequence length="108" mass="11997">MAPYMLDGRQPPRASPHRGPYFWTPRHRVDVVDARHTVAQPSHAWPCENYVPAPATLPYATGRSEPLRSGTSDATHQAGHAQGQWPLRENARALPSRQSYTPSSVYPA</sequence>
<feature type="region of interest" description="Disordered" evidence="1">
    <location>
        <begin position="1"/>
        <end position="21"/>
    </location>
</feature>
<dbReference type="EMBL" id="OOIP01000001">
    <property type="protein sequence ID" value="SPO35195.1"/>
    <property type="molecule type" value="Genomic_DNA"/>
</dbReference>
<evidence type="ECO:0000256" key="1">
    <source>
        <dbReference type="SAM" id="MobiDB-lite"/>
    </source>
</evidence>
<accession>A0A5C3EU48</accession>